<accession>A0A367FDR3</accession>
<dbReference type="InterPro" id="IPR003615">
    <property type="entry name" value="HNH_nuc"/>
</dbReference>
<feature type="region of interest" description="Disordered" evidence="4">
    <location>
        <begin position="1239"/>
        <end position="1269"/>
    </location>
</feature>
<dbReference type="Pfam" id="PF25023">
    <property type="entry name" value="TEN_YD-shell"/>
    <property type="match status" value="2"/>
</dbReference>
<dbReference type="GO" id="GO:0003676">
    <property type="term" value="F:nucleic acid binding"/>
    <property type="evidence" value="ECO:0007669"/>
    <property type="project" value="InterPro"/>
</dbReference>
<dbReference type="InterPro" id="IPR002711">
    <property type="entry name" value="HNH"/>
</dbReference>
<keyword evidence="2" id="KW-0677">Repeat</keyword>
<dbReference type="InterPro" id="IPR003587">
    <property type="entry name" value="Hint_dom_N"/>
</dbReference>
<dbReference type="GO" id="GO:0004519">
    <property type="term" value="F:endonuclease activity"/>
    <property type="evidence" value="ECO:0007669"/>
    <property type="project" value="InterPro"/>
</dbReference>
<dbReference type="CDD" id="cd00085">
    <property type="entry name" value="HNHc"/>
    <property type="match status" value="1"/>
</dbReference>
<name>A0A367FDR3_9ACTN</name>
<dbReference type="EMBL" id="QOIL01000015">
    <property type="protein sequence ID" value="RCG27825.1"/>
    <property type="molecule type" value="Genomic_DNA"/>
</dbReference>
<evidence type="ECO:0008006" key="9">
    <source>
        <dbReference type="Google" id="ProtNLM"/>
    </source>
</evidence>
<organism evidence="7 8">
    <name type="scientific">Sphaerisporangium album</name>
    <dbReference type="NCBI Taxonomy" id="509200"/>
    <lineage>
        <taxon>Bacteria</taxon>
        <taxon>Bacillati</taxon>
        <taxon>Actinomycetota</taxon>
        <taxon>Actinomycetes</taxon>
        <taxon>Streptosporangiales</taxon>
        <taxon>Streptosporangiaceae</taxon>
        <taxon>Sphaerisporangium</taxon>
    </lineage>
</organism>
<dbReference type="Gene3D" id="2.170.16.10">
    <property type="entry name" value="Hedgehog/Intein (Hint) domain"/>
    <property type="match status" value="1"/>
</dbReference>
<protein>
    <recommendedName>
        <fullName evidence="9">Teneurin-1</fullName>
    </recommendedName>
</protein>
<proteinExistence type="predicted"/>
<dbReference type="Pfam" id="PF01844">
    <property type="entry name" value="HNH"/>
    <property type="match status" value="1"/>
</dbReference>
<feature type="domain" description="LamG-like jellyroll fold" evidence="6">
    <location>
        <begin position="1107"/>
        <end position="1238"/>
    </location>
</feature>
<dbReference type="SMART" id="SM00306">
    <property type="entry name" value="HintN"/>
    <property type="match status" value="1"/>
</dbReference>
<keyword evidence="1" id="KW-0732">Signal</keyword>
<dbReference type="InterPro" id="IPR006558">
    <property type="entry name" value="LamG-like"/>
</dbReference>
<keyword evidence="3" id="KW-1015">Disulfide bond</keyword>
<dbReference type="NCBIfam" id="TIGR03696">
    <property type="entry name" value="Rhs_assc_core"/>
    <property type="match status" value="1"/>
</dbReference>
<feature type="compositionally biased region" description="Basic and acidic residues" evidence="4">
    <location>
        <begin position="2876"/>
        <end position="2893"/>
    </location>
</feature>
<dbReference type="InterPro" id="IPR036844">
    <property type="entry name" value="Hint_dom_sf"/>
</dbReference>
<evidence type="ECO:0000256" key="2">
    <source>
        <dbReference type="ARBA" id="ARBA00022737"/>
    </source>
</evidence>
<dbReference type="GO" id="GO:0008270">
    <property type="term" value="F:zinc ion binding"/>
    <property type="evidence" value="ECO:0007669"/>
    <property type="project" value="InterPro"/>
</dbReference>
<dbReference type="InterPro" id="IPR045351">
    <property type="entry name" value="DUF6531"/>
</dbReference>
<dbReference type="InterPro" id="IPR022385">
    <property type="entry name" value="Rhs_assc_core"/>
</dbReference>
<dbReference type="InterPro" id="IPR056823">
    <property type="entry name" value="TEN-like_YD-shell"/>
</dbReference>
<dbReference type="SUPFAM" id="SSF49899">
    <property type="entry name" value="Concanavalin A-like lectins/glucanases"/>
    <property type="match status" value="2"/>
</dbReference>
<dbReference type="NCBIfam" id="TIGR01643">
    <property type="entry name" value="YD_repeat_2x"/>
    <property type="match status" value="9"/>
</dbReference>
<evidence type="ECO:0000256" key="4">
    <source>
        <dbReference type="SAM" id="MobiDB-lite"/>
    </source>
</evidence>
<dbReference type="PANTHER" id="PTHR32305">
    <property type="match status" value="1"/>
</dbReference>
<evidence type="ECO:0000256" key="1">
    <source>
        <dbReference type="ARBA" id="ARBA00022729"/>
    </source>
</evidence>
<feature type="region of interest" description="Disordered" evidence="4">
    <location>
        <begin position="81"/>
        <end position="120"/>
    </location>
</feature>
<feature type="domain" description="Hint" evidence="5">
    <location>
        <begin position="2671"/>
        <end position="2776"/>
    </location>
</feature>
<evidence type="ECO:0000259" key="6">
    <source>
        <dbReference type="SMART" id="SM00560"/>
    </source>
</evidence>
<dbReference type="SMART" id="SM00560">
    <property type="entry name" value="LamGL"/>
    <property type="match status" value="1"/>
</dbReference>
<sequence>MRRSWFPRRLSIATMFTAALAVFISGVGVPDGLTPQATAKTVLPSGVRVDTSHVDTPVQRTGSAAGLPHLVSAQATRAQVKAAEGDEPGKPPKGALPLESRDRVAREPATGGLKPPVSPRKADAVLAARDCYHQAWRPGSQYSVGQIVSYFNSTQGMTEPHDFEAQWNPGGLPPLTTNAWKDLGLCYVAPQPQPPTFFTFWPWNNTTVGSLTPTLGSIANSATGRVVSYWFQICSGPSGPSGSWDWCTSSSWNYAGTWDVTAGYLKWGKQYWWSVVAEDSSNGLRTTSPWMTLTAQPEQPSINALLGSGVDGREFNPVVGNYTQTVTDATVATVGPPLTTTRTYNSLDPRTDGMFGAGWSTRWDMRLVNEPQTSTVLVTYPDGRQARFGAMGDGSFVPPLGTYATLATVSGGGWRLMDKSATSYLFDAQGRVTKVTDNRGRAQNLVYGSDGKLAQVTATGGRSLTLTWTGGHVTGISTDPVNGAPLTWSYTYDGHKLTKVCAPGSATACTTYEYQDASRYSTTVVNSVPSYYWRLNEATGAAGSTVAGALGRQLGGGNALFSSGGYDATVGVAGALGGSSDTAVRFAGTSSSSTYVSVPSYALGGLGTHLTVEGWFKTSGSGVLVGHSSATSAPEKYAPVLYVGTDGRLRGQFWTGQTSPITTSGAVNNGQWHHVALTGDGNSQVLYLDGRAVGTLNGSINHGDLYYTRVGSGFASSAWPASTSSVQVFPFRGDIDEVATYNRSLPAAEILAHYQAGAAAAQMTKGTLPSGRVWAQNAYLVDGGRLQTHTDLNGGLWKLSALQYSEDDEGDPQATVTVTDPHNKTLVSTHDALRVMRTTSQTDQLGKTTTYDYDTGGYVGKITDRNGNTTQLTHDERGNELSMTKCRAPGDCQTTYASYYLNTTDKFDPRNDQVTAYRDARSQGSGSNTYATKWEYTTFGDKAKETTPATPDFPNGRSTTYAYTDGTEAAVGGGTTPAGLLKAVTDPKGNQRKYAYTAAGDVAQVTEPTGLVSAYTYDAIGRKTSTSQISGGGQAPAPLTAQEGPVAAYGFNAGSGTAVADDSGHSQAGTATDTTWATSGKFGKALSFNGTSSWVTIPDSPSLRLTDGMTLMAWVNPTILDNWRQAILKEFSGGLSYGLYASNGSQPNGWAVNTDGTEGYVNSTEDIPLDTWSHLALTYDGSKLAFYLNGTKTAESDFQGTLRGDDGPLRIGGNGVWGEHFAGLIDEVRVYDRALSEAEIQSDKDTPVTPSDPETPDPPTGGGTSTTTFTYDAYGRLAKQTASGVKNEISGVTHTAETAYTYDADGNKLTETLADLTGGDPARTTTYEHDAYGRVQKVTGPEGGVQRTAYDHRGRVVNTVDAAGATYDYGYTVRGESATVTLKGWTGSPTNPQPAQDVVVHSYAYDPGGRLASETDALGRTTRYTYFGDDTLAEKIASQAKLNSSTTPVDVVLSTSTYDAAGNLTREVAGGGKTRVDYVWDASGRMTSSTLDPGGLARKTAYVYDANTNVTQKTLTATGTTRIETESYGYDAGDRMIEQTVENGSADLTTTWKLDDRGLVTEVTDPRGNASGANRMDYTSLIDYDAFGRVVKVQEPPVAVERGGAAPVTERPTSKAGYNTAGEQTHETGPEGRAGVMVHDKAGRITSITGTPYTPPGGTAVTPRTSYEYDAAGRPIAITDARGNVANITYDILGRTVRITDPPATQGAARGNWDYTYTLTGERLSSTDPTGARIEGTYDGLGRQVTTTQLERKPTAVALTTSAEYDTAGNPIAVVQPAGNRTQATVNAAGEIVTQTDGLNHSSTFEYDLAGRTTKVTDALGNATVAEYDLAGRKTTAKDLNSSGTVLRTYGFESDAAGNLVGQTSPEGHLTRRTYDAADRLTQLVEPVSATTSITTSFGYNAAGERTRTTDGRGNATLVTYNSLGLVETRVEPATQAHPNLPDRTWTYVYDASGNQVSVLQPGNVRVTNTYDNLDRLTNEAGTGAEAATQANTFGYDLAGRRTSAGDLAFDFNDRGLLLTTAKTGTPGSLSSFGYDANDRLTQRTDAAGTATFTWDAADRLKTYSDPVTSTTLTYGYDNADRLTGIDYGTSGPKRTYSYDPMDRLTGDTLKTSTGAAIASITYGYDRDDNLTTKTTAGTAGAGTNAYTYDWSNRLTSWTAPGGAVTDYAWDDSGNRTKAGAKTFTYDERNRVLSGDGTTYTYTPRGTTASETKGNVTKILQFDALDRMTSDGEAVYTYDALDRVTSRTQGAATSRYVYGDLANDIVAMTDAAGTKQASYSRGIGGEPIGISDGTGPRLAFTDQHGDVVGTFTTNATSLADSVAYNPFGEESARTGARHDLGYQGELTDPTTGKINMQARWYQPGTATFTSRDTWTLNADPSVRANRYTYGNANPLVYTDPSGHDGRRYPPCKGLRGIPYAGPPLWVFCEVVMYSTPTEKDCTSKHDTRCNPPVDDTCSAHKPQCRTAPKGTDRENLAPLGRVNRPVSGPKVGPTAPYNGPRQPREPTIDCRKGLQQGYCDKLPPEAKTGCKTCYIYGYNPDLDVLDCNFTSPDAECPPPNPDLISCTGRCAPSGECGNTGGMLLWGPSGGCPPSGGGSPSPIEQFAQDCSNNIICDFTIGDAVNCVANPNLIDCAVAAAGLIPVGKLAGGAIKLGRRLPKILKPAERCLGRNSFVAGTLVLMADGTRKPIEDVQVGDWVLATDPQTGQTGPRLVLDRITGDGDKSLVEITADTDSAKGKATGVVIATDGHPFWVPTLHAWLTAAELRVGMLLQTGAGTHVQITAIRKWTGVRQVHNMTVAGLPTYYVQAGDRDLLVHNARCPAPGSRPFLPFTRAEKKKVWEENERFYGAPVCDIRNGEGCGRDLIKPKQSTRGNRPPDDEGHVDHVDRREDGGSGTADNGQLLCRACNVYEKN</sequence>
<dbReference type="Pfam" id="PF07591">
    <property type="entry name" value="PT-HINT"/>
    <property type="match status" value="1"/>
</dbReference>
<dbReference type="Pfam" id="PF20148">
    <property type="entry name" value="DUF6531"/>
    <property type="match status" value="1"/>
</dbReference>
<dbReference type="Proteomes" id="UP000253094">
    <property type="component" value="Unassembled WGS sequence"/>
</dbReference>
<dbReference type="OrthoDB" id="4981820at2"/>
<dbReference type="CDD" id="cd00081">
    <property type="entry name" value="Hint"/>
    <property type="match status" value="1"/>
</dbReference>
<feature type="region of interest" description="Disordered" evidence="4">
    <location>
        <begin position="1601"/>
        <end position="1634"/>
    </location>
</feature>
<dbReference type="InterPro" id="IPR031325">
    <property type="entry name" value="RHS_repeat"/>
</dbReference>
<gene>
    <name evidence="7" type="ORF">DQ384_25165</name>
</gene>
<dbReference type="Gene3D" id="2.180.10.10">
    <property type="entry name" value="RHS repeat-associated core"/>
    <property type="match status" value="3"/>
</dbReference>
<comment type="caution">
    <text evidence="7">The sequence shown here is derived from an EMBL/GenBank/DDBJ whole genome shotgun (WGS) entry which is preliminary data.</text>
</comment>
<dbReference type="InterPro" id="IPR013320">
    <property type="entry name" value="ConA-like_dom_sf"/>
</dbReference>
<dbReference type="Pfam" id="PF13385">
    <property type="entry name" value="Laminin_G_3"/>
    <property type="match status" value="2"/>
</dbReference>
<dbReference type="Gene3D" id="1.10.30.50">
    <property type="match status" value="1"/>
</dbReference>
<dbReference type="SUPFAM" id="SSF51294">
    <property type="entry name" value="Hedgehog/intein (Hint) domain"/>
    <property type="match status" value="1"/>
</dbReference>
<dbReference type="Pfam" id="PF05593">
    <property type="entry name" value="RHS_repeat"/>
    <property type="match status" value="4"/>
</dbReference>
<feature type="region of interest" description="Disordered" evidence="4">
    <location>
        <begin position="2864"/>
        <end position="2898"/>
    </location>
</feature>
<evidence type="ECO:0000256" key="3">
    <source>
        <dbReference type="ARBA" id="ARBA00023157"/>
    </source>
</evidence>
<evidence type="ECO:0000313" key="8">
    <source>
        <dbReference type="Proteomes" id="UP000253094"/>
    </source>
</evidence>
<feature type="region of interest" description="Disordered" evidence="4">
    <location>
        <begin position="2460"/>
        <end position="2505"/>
    </location>
</feature>
<dbReference type="InterPro" id="IPR050708">
    <property type="entry name" value="T6SS_VgrG/RHS"/>
</dbReference>
<evidence type="ECO:0000313" key="7">
    <source>
        <dbReference type="EMBL" id="RCG27825.1"/>
    </source>
</evidence>
<keyword evidence="8" id="KW-1185">Reference proteome</keyword>
<evidence type="ECO:0000259" key="5">
    <source>
        <dbReference type="SMART" id="SM00306"/>
    </source>
</evidence>
<dbReference type="Gene3D" id="2.60.120.200">
    <property type="match status" value="2"/>
</dbReference>
<dbReference type="InterPro" id="IPR006530">
    <property type="entry name" value="YD"/>
</dbReference>
<dbReference type="PANTHER" id="PTHR32305:SF15">
    <property type="entry name" value="PROTEIN RHSA-RELATED"/>
    <property type="match status" value="1"/>
</dbReference>
<reference evidence="7 8" key="1">
    <citation type="submission" date="2018-06" db="EMBL/GenBank/DDBJ databases">
        <title>Sphaerisporangium craniellae sp. nov., isolated from a marine sponge in the South China Sea.</title>
        <authorList>
            <person name="Li L."/>
        </authorList>
    </citation>
    <scope>NUCLEOTIDE SEQUENCE [LARGE SCALE GENOMIC DNA]</scope>
    <source>
        <strain evidence="7 8">CCTCC AA 208026</strain>
    </source>
</reference>